<feature type="transmembrane region" description="Helical" evidence="7">
    <location>
        <begin position="137"/>
        <end position="160"/>
    </location>
</feature>
<evidence type="ECO:0000259" key="9">
    <source>
        <dbReference type="PROSITE" id="PS50929"/>
    </source>
</evidence>
<feature type="transmembrane region" description="Helical" evidence="7">
    <location>
        <begin position="21"/>
        <end position="44"/>
    </location>
</feature>
<organism evidence="10 11">
    <name type="scientific">Furfurilactobacillus rossiae DSM 15814</name>
    <dbReference type="NCBI Taxonomy" id="1114972"/>
    <lineage>
        <taxon>Bacteria</taxon>
        <taxon>Bacillati</taxon>
        <taxon>Bacillota</taxon>
        <taxon>Bacilli</taxon>
        <taxon>Lactobacillales</taxon>
        <taxon>Lactobacillaceae</taxon>
        <taxon>Furfurilactobacillus</taxon>
    </lineage>
</organism>
<feature type="domain" description="ABC transmembrane type-1" evidence="9">
    <location>
        <begin position="26"/>
        <end position="308"/>
    </location>
</feature>
<dbReference type="RefSeq" id="WP_017262698.1">
    <property type="nucleotide sequence ID" value="NZ_AZFF01000004.1"/>
</dbReference>
<dbReference type="OrthoDB" id="9802264at2"/>
<comment type="subcellular location">
    <subcellularLocation>
        <location evidence="1">Cell membrane</location>
        <topology evidence="1">Multi-pass membrane protein</topology>
    </subcellularLocation>
</comment>
<dbReference type="STRING" id="1114972.FD35_GL002045"/>
<sequence length="580" mass="65469">MKGFFDTFKHDSWVMPYLRKYRFLLVLVLLLGFLTTFTGSALMFTSGYLISRAAQHPFNIMLIYATIVLVRAFGIARPSFKYAERLTSHNWVLRIVSDFRKKLYQSVERDAVAIRQRHQTGDILGLLAEDIAHIENLYLRTVFPLIVGWLLYLFVVIALGTFSWPFAALMALLLGVIVILMPLVSVALNGAREFHQKQTQQRLYTSMTDAVLGVGDWMISGREKDFMDRQTGPLTDMRNLQTADNKFQWWRDLVVQLMIGIIAVVMIYWAGSYFQTSHLALNWIAAFVLAIFPATDAFASIPQGVSEWPVYQDSIKRVNQLDQNVVAPVVQTHLAAEDFKSLAIDHVDFKYADGQQAVLSDIDWTINCGDKVALLGPSGTGKSTLLKLMLGDEQPTKGAVKLNGITIDKLQNDRGKLFGVLDQQPYLFNTTIMNNVRLGNLSATDDQVKAAIKAVELDQLVEGLPNGYNTLVEEAGARFSGGERQRFALARILLQDAPIIILDEPTVSLDPITEHELLNTIFALLRDKTIIWVTHHLEGITHVDSVRFLEHGQFEMIGKPHDLYQTSDRFRSLYDLDKGR</sequence>
<dbReference type="PATRIC" id="fig|1114972.6.peg.2090"/>
<dbReference type="SMART" id="SM00382">
    <property type="entry name" value="AAA"/>
    <property type="match status" value="1"/>
</dbReference>
<dbReference type="Gene3D" id="1.20.1560.10">
    <property type="entry name" value="ABC transporter type 1, transmembrane domain"/>
    <property type="match status" value="1"/>
</dbReference>
<protein>
    <submittedName>
        <fullName evidence="10">Cytochrome bd biosynthesis ABC-type transporter, ATPase and permease component</fullName>
    </submittedName>
</protein>
<dbReference type="CDD" id="cd03247">
    <property type="entry name" value="ABCC_cytochrome_bd"/>
    <property type="match status" value="1"/>
</dbReference>
<dbReference type="InterPro" id="IPR014223">
    <property type="entry name" value="ABC_CydC/D"/>
</dbReference>
<dbReference type="GO" id="GO:0045454">
    <property type="term" value="P:cell redox homeostasis"/>
    <property type="evidence" value="ECO:0007669"/>
    <property type="project" value="InterPro"/>
</dbReference>
<proteinExistence type="predicted"/>
<dbReference type="GO" id="GO:0005524">
    <property type="term" value="F:ATP binding"/>
    <property type="evidence" value="ECO:0007669"/>
    <property type="project" value="UniProtKB-KW"/>
</dbReference>
<gene>
    <name evidence="10" type="ORF">FD35_GL002045</name>
</gene>
<keyword evidence="3" id="KW-0547">Nucleotide-binding</keyword>
<dbReference type="Gene3D" id="3.40.50.300">
    <property type="entry name" value="P-loop containing nucleotide triphosphate hydrolases"/>
    <property type="match status" value="1"/>
</dbReference>
<evidence type="ECO:0000256" key="3">
    <source>
        <dbReference type="ARBA" id="ARBA00022741"/>
    </source>
</evidence>
<keyword evidence="2 7" id="KW-0812">Transmembrane</keyword>
<evidence type="ECO:0000256" key="6">
    <source>
        <dbReference type="ARBA" id="ARBA00023136"/>
    </source>
</evidence>
<dbReference type="AlphaFoldDB" id="A0A0R1RJA3"/>
<dbReference type="Pfam" id="PF00664">
    <property type="entry name" value="ABC_membrane"/>
    <property type="match status" value="1"/>
</dbReference>
<dbReference type="GO" id="GO:0016887">
    <property type="term" value="F:ATP hydrolysis activity"/>
    <property type="evidence" value="ECO:0007669"/>
    <property type="project" value="InterPro"/>
</dbReference>
<dbReference type="SUPFAM" id="SSF52540">
    <property type="entry name" value="P-loop containing nucleoside triphosphate hydrolases"/>
    <property type="match status" value="1"/>
</dbReference>
<dbReference type="SUPFAM" id="SSF90123">
    <property type="entry name" value="ABC transporter transmembrane region"/>
    <property type="match status" value="1"/>
</dbReference>
<feature type="domain" description="ABC transporter" evidence="8">
    <location>
        <begin position="344"/>
        <end position="576"/>
    </location>
</feature>
<dbReference type="NCBIfam" id="TIGR02868">
    <property type="entry name" value="CydC"/>
    <property type="match status" value="1"/>
</dbReference>
<feature type="transmembrane region" description="Helical" evidence="7">
    <location>
        <begin position="280"/>
        <end position="299"/>
    </location>
</feature>
<dbReference type="PANTHER" id="PTHR43394:SF1">
    <property type="entry name" value="ATP-BINDING CASSETTE SUB-FAMILY B MEMBER 10, MITOCHONDRIAL"/>
    <property type="match status" value="1"/>
</dbReference>
<dbReference type="GO" id="GO:0034775">
    <property type="term" value="P:glutathione transmembrane transport"/>
    <property type="evidence" value="ECO:0007669"/>
    <property type="project" value="InterPro"/>
</dbReference>
<feature type="transmembrane region" description="Helical" evidence="7">
    <location>
        <begin position="166"/>
        <end position="188"/>
    </location>
</feature>
<evidence type="ECO:0000256" key="5">
    <source>
        <dbReference type="ARBA" id="ARBA00022989"/>
    </source>
</evidence>
<evidence type="ECO:0000313" key="10">
    <source>
        <dbReference type="EMBL" id="KRL56409.1"/>
    </source>
</evidence>
<dbReference type="InterPro" id="IPR039421">
    <property type="entry name" value="Type_1_exporter"/>
</dbReference>
<dbReference type="InterPro" id="IPR036640">
    <property type="entry name" value="ABC1_TM_sf"/>
</dbReference>
<dbReference type="InterPro" id="IPR011527">
    <property type="entry name" value="ABC1_TM_dom"/>
</dbReference>
<evidence type="ECO:0000256" key="2">
    <source>
        <dbReference type="ARBA" id="ARBA00022692"/>
    </source>
</evidence>
<dbReference type="InterPro" id="IPR027417">
    <property type="entry name" value="P-loop_NTPase"/>
</dbReference>
<name>A0A0R1RJA3_9LACO</name>
<keyword evidence="6 7" id="KW-0472">Membrane</keyword>
<dbReference type="PROSITE" id="PS50929">
    <property type="entry name" value="ABC_TM1F"/>
    <property type="match status" value="1"/>
</dbReference>
<evidence type="ECO:0000259" key="8">
    <source>
        <dbReference type="PROSITE" id="PS50893"/>
    </source>
</evidence>
<feature type="transmembrane region" description="Helical" evidence="7">
    <location>
        <begin position="253"/>
        <end position="274"/>
    </location>
</feature>
<dbReference type="Pfam" id="PF00005">
    <property type="entry name" value="ABC_tran"/>
    <property type="match status" value="1"/>
</dbReference>
<evidence type="ECO:0000256" key="7">
    <source>
        <dbReference type="SAM" id="Phobius"/>
    </source>
</evidence>
<dbReference type="PANTHER" id="PTHR43394">
    <property type="entry name" value="ATP-DEPENDENT PERMEASE MDL1, MITOCHONDRIAL"/>
    <property type="match status" value="1"/>
</dbReference>
<dbReference type="EMBL" id="AZFF01000004">
    <property type="protein sequence ID" value="KRL56409.1"/>
    <property type="molecule type" value="Genomic_DNA"/>
</dbReference>
<keyword evidence="4" id="KW-0067">ATP-binding</keyword>
<dbReference type="InterPro" id="IPR017871">
    <property type="entry name" value="ABC_transporter-like_CS"/>
</dbReference>
<evidence type="ECO:0000256" key="1">
    <source>
        <dbReference type="ARBA" id="ARBA00004651"/>
    </source>
</evidence>
<dbReference type="Proteomes" id="UP000051999">
    <property type="component" value="Unassembled WGS sequence"/>
</dbReference>
<dbReference type="PROSITE" id="PS00211">
    <property type="entry name" value="ABC_TRANSPORTER_1"/>
    <property type="match status" value="1"/>
</dbReference>
<evidence type="ECO:0000313" key="11">
    <source>
        <dbReference type="Proteomes" id="UP000051999"/>
    </source>
</evidence>
<dbReference type="InterPro" id="IPR003439">
    <property type="entry name" value="ABC_transporter-like_ATP-bd"/>
</dbReference>
<dbReference type="InterPro" id="IPR003593">
    <property type="entry name" value="AAA+_ATPase"/>
</dbReference>
<keyword evidence="11" id="KW-1185">Reference proteome</keyword>
<dbReference type="GO" id="GO:0015421">
    <property type="term" value="F:ABC-type oligopeptide transporter activity"/>
    <property type="evidence" value="ECO:0007669"/>
    <property type="project" value="TreeGrafter"/>
</dbReference>
<dbReference type="GO" id="GO:0005886">
    <property type="term" value="C:plasma membrane"/>
    <property type="evidence" value="ECO:0007669"/>
    <property type="project" value="UniProtKB-SubCell"/>
</dbReference>
<feature type="transmembrane region" description="Helical" evidence="7">
    <location>
        <begin position="56"/>
        <end position="76"/>
    </location>
</feature>
<dbReference type="PROSITE" id="PS50893">
    <property type="entry name" value="ABC_TRANSPORTER_2"/>
    <property type="match status" value="1"/>
</dbReference>
<accession>A0A0R1RJA3</accession>
<keyword evidence="5 7" id="KW-1133">Transmembrane helix</keyword>
<comment type="caution">
    <text evidence="10">The sequence shown here is derived from an EMBL/GenBank/DDBJ whole genome shotgun (WGS) entry which is preliminary data.</text>
</comment>
<reference evidence="10 11" key="1">
    <citation type="journal article" date="2015" name="Genome Announc.">
        <title>Expanding the biotechnology potential of lactobacilli through comparative genomics of 213 strains and associated genera.</title>
        <authorList>
            <person name="Sun Z."/>
            <person name="Harris H.M."/>
            <person name="McCann A."/>
            <person name="Guo C."/>
            <person name="Argimon S."/>
            <person name="Zhang W."/>
            <person name="Yang X."/>
            <person name="Jeffery I.B."/>
            <person name="Cooney J.C."/>
            <person name="Kagawa T.F."/>
            <person name="Liu W."/>
            <person name="Song Y."/>
            <person name="Salvetti E."/>
            <person name="Wrobel A."/>
            <person name="Rasinkangas P."/>
            <person name="Parkhill J."/>
            <person name="Rea M.C."/>
            <person name="O'Sullivan O."/>
            <person name="Ritari J."/>
            <person name="Douillard F.P."/>
            <person name="Paul Ross R."/>
            <person name="Yang R."/>
            <person name="Briner A.E."/>
            <person name="Felis G.E."/>
            <person name="de Vos W.M."/>
            <person name="Barrangou R."/>
            <person name="Klaenhammer T.R."/>
            <person name="Caufield P.W."/>
            <person name="Cui Y."/>
            <person name="Zhang H."/>
            <person name="O'Toole P.W."/>
        </authorList>
    </citation>
    <scope>NUCLEOTIDE SEQUENCE [LARGE SCALE GENOMIC DNA]</scope>
    <source>
        <strain evidence="10 11">DSM 15814</strain>
    </source>
</reference>
<evidence type="ECO:0000256" key="4">
    <source>
        <dbReference type="ARBA" id="ARBA00022840"/>
    </source>
</evidence>
<dbReference type="eggNOG" id="COG4987">
    <property type="taxonomic scope" value="Bacteria"/>
</dbReference>